<evidence type="ECO:0000313" key="2">
    <source>
        <dbReference type="Proteomes" id="UP001596306"/>
    </source>
</evidence>
<keyword evidence="2" id="KW-1185">Reference proteome</keyword>
<evidence type="ECO:0000313" key="1">
    <source>
        <dbReference type="EMBL" id="MFC6354529.1"/>
    </source>
</evidence>
<reference evidence="2" key="1">
    <citation type="journal article" date="2019" name="Int. J. Syst. Evol. Microbiol.">
        <title>The Global Catalogue of Microorganisms (GCM) 10K type strain sequencing project: providing services to taxonomists for standard genome sequencing and annotation.</title>
        <authorList>
            <consortium name="The Broad Institute Genomics Platform"/>
            <consortium name="The Broad Institute Genome Sequencing Center for Infectious Disease"/>
            <person name="Wu L."/>
            <person name="Ma J."/>
        </authorList>
    </citation>
    <scope>NUCLEOTIDE SEQUENCE [LARGE SCALE GENOMIC DNA]</scope>
    <source>
        <strain evidence="2">CCUG 43304</strain>
    </source>
</reference>
<proteinExistence type="predicted"/>
<gene>
    <name evidence="1" type="ORF">ACFQB0_00170</name>
</gene>
<protein>
    <recommendedName>
        <fullName evidence="3">Peptidoglycan-binding protein LysM</fullName>
    </recommendedName>
</protein>
<dbReference type="Proteomes" id="UP001596306">
    <property type="component" value="Unassembled WGS sequence"/>
</dbReference>
<accession>A0ABW1VCM4</accession>
<name>A0ABW1VCM4_9MICO</name>
<evidence type="ECO:0008006" key="3">
    <source>
        <dbReference type="Google" id="ProtNLM"/>
    </source>
</evidence>
<sequence length="155" mass="16429">MGLFDKAKGAFGAAAGNTPDLAEQARLAQELANQSLRDAGYTDGSPVTMANASEVRASMTADHDVLNAYGQELNRIIAIGEPGSSIIRSSVDSGERTAGNPWFHLEIEVTLPGREPYTVQKREMVPPQVLASYAAGTVHDIKVDPADPTKTAFTS</sequence>
<organism evidence="1 2">
    <name type="scientific">Luethyella okanaganae</name>
    <dbReference type="NCBI Taxonomy" id="69372"/>
    <lineage>
        <taxon>Bacteria</taxon>
        <taxon>Bacillati</taxon>
        <taxon>Actinomycetota</taxon>
        <taxon>Actinomycetes</taxon>
        <taxon>Micrococcales</taxon>
        <taxon>Microbacteriaceae</taxon>
        <taxon>Luethyella</taxon>
    </lineage>
</organism>
<dbReference type="RefSeq" id="WP_386726062.1">
    <property type="nucleotide sequence ID" value="NZ_JBHSTP010000001.1"/>
</dbReference>
<dbReference type="EMBL" id="JBHSTP010000001">
    <property type="protein sequence ID" value="MFC6354529.1"/>
    <property type="molecule type" value="Genomic_DNA"/>
</dbReference>
<comment type="caution">
    <text evidence="1">The sequence shown here is derived from an EMBL/GenBank/DDBJ whole genome shotgun (WGS) entry which is preliminary data.</text>
</comment>